<dbReference type="InterPro" id="IPR037291">
    <property type="entry name" value="DUF4139"/>
</dbReference>
<reference evidence="4 5" key="1">
    <citation type="submission" date="2016-07" db="EMBL/GenBank/DDBJ databases">
        <title>Pervasive Adenine N6-methylation of Active Genes in Fungi.</title>
        <authorList>
            <consortium name="DOE Joint Genome Institute"/>
            <person name="Mondo S.J."/>
            <person name="Dannebaum R.O."/>
            <person name="Kuo R.C."/>
            <person name="Labutti K."/>
            <person name="Haridas S."/>
            <person name="Kuo A."/>
            <person name="Salamov A."/>
            <person name="Ahrendt S.R."/>
            <person name="Lipzen A."/>
            <person name="Sullivan W."/>
            <person name="Andreopoulos W.B."/>
            <person name="Clum A."/>
            <person name="Lindquist E."/>
            <person name="Daum C."/>
            <person name="Ramamoorthy G.K."/>
            <person name="Gryganskyi A."/>
            <person name="Culley D."/>
            <person name="Magnuson J.K."/>
            <person name="James T.Y."/>
            <person name="O'Malley M.A."/>
            <person name="Stajich J.E."/>
            <person name="Spatafora J.W."/>
            <person name="Visel A."/>
            <person name="Grigoriev I.V."/>
        </authorList>
    </citation>
    <scope>NUCLEOTIDE SEQUENCE [LARGE SCALE GENOMIC DNA]</scope>
    <source>
        <strain evidence="4 5">CBS 115471</strain>
    </source>
</reference>
<feature type="region of interest" description="Disordered" evidence="1">
    <location>
        <begin position="507"/>
        <end position="538"/>
    </location>
</feature>
<gene>
    <name evidence="4" type="ORF">BCR34DRAFT_480486</name>
</gene>
<feature type="compositionally biased region" description="Basic and acidic residues" evidence="1">
    <location>
        <begin position="523"/>
        <end position="537"/>
    </location>
</feature>
<dbReference type="STRING" id="1231657.A0A1Y1ZTV4"/>
<comment type="caution">
    <text evidence="4">The sequence shown here is derived from an EMBL/GenBank/DDBJ whole genome shotgun (WGS) entry which is preliminary data.</text>
</comment>
<proteinExistence type="predicted"/>
<dbReference type="InterPro" id="IPR025554">
    <property type="entry name" value="DUF4140"/>
</dbReference>
<name>A0A1Y1ZTV4_9PLEO</name>
<evidence type="ECO:0000259" key="3">
    <source>
        <dbReference type="Pfam" id="PF13600"/>
    </source>
</evidence>
<keyword evidence="5" id="KW-1185">Reference proteome</keyword>
<sequence length="808" mass="88743">MPSDGSKQVLNLKDLSTKSVTLYPTRAHITREINNVSLRPGPNEVEIYGLSPTVDEHSIQIEGQGAATIADMTVQLVPNRDIFEELYPEDSEEEDDSSDEEYHDSDDEEQTVKKLLAEVKTMKLQVLEAVETQNSATERLATLDKFAKSVTAEHNSADDIHKLLKKYEEDRAAIFKVHTAATQTLAKLKKSIKRKEDEGEKAAKEGKKKKEKADKQKAKERRRKELQKTEKRKEAQYVKQERLRFFPKKVYKVTLLLEGASLETPSSSRRGSVDEITLAQSPKLEAKGSKYADGEPSMQMPISLLLSYVTKEAGWTPRYDLKISSQQKTATIVYRTEFLNRTSETWKDAKLSFSTSQTSYQGLDDVVPFMHAWRIKLARYNNDQSAGLLSPEEAQQSRTGRPAVEGFNRADLFGLDDNFVPAWQSQRSQLQQGPAKGGLFSNSSAPAPGGGLFGSSNANAPHVSTAANFGSHAHQARMSSHSYGAEAQVNSIENHNVELSKGIQAARKSARRGPSLFGGLSGNKKEGTPSNNDRDTYDPTIEDTASTVGDPLENIEFEESSWEDSGLTATYDVPGTRTLIPSSETRRHKIASLNASKIHLSHISVPKLRSAAFLRAKIRNPSSSVTLLKGSAGVTLDGSFLGNMTLPRVSPGQVFDLPLGVDPAIHINYPKPSVHRSTQGIIFNKESAQVFTRSIWLNNTKSQPVELLVLDQIPVSEDERLRIVITAPKGLSKEGDKVAAGVSAKEGASGNMEAKASSSSNSAWGNAVAKMKKNGEINWTVNLEKGQGCLLKLDYEARLPPAEKIVPA</sequence>
<dbReference type="Proteomes" id="UP000193144">
    <property type="component" value="Unassembled WGS sequence"/>
</dbReference>
<accession>A0A1Y1ZTV4</accession>
<evidence type="ECO:0000259" key="2">
    <source>
        <dbReference type="Pfam" id="PF13598"/>
    </source>
</evidence>
<evidence type="ECO:0000256" key="1">
    <source>
        <dbReference type="SAM" id="MobiDB-lite"/>
    </source>
</evidence>
<dbReference type="Pfam" id="PF13598">
    <property type="entry name" value="DUF4139"/>
    <property type="match status" value="1"/>
</dbReference>
<protein>
    <recommendedName>
        <fullName evidence="6">DUF4139 domain-containing protein</fullName>
    </recommendedName>
</protein>
<dbReference type="OrthoDB" id="10068793at2759"/>
<feature type="domain" description="DUF4140" evidence="3">
    <location>
        <begin position="20"/>
        <end position="143"/>
    </location>
</feature>
<feature type="compositionally biased region" description="Basic and acidic residues" evidence="1">
    <location>
        <begin position="194"/>
        <end position="205"/>
    </location>
</feature>
<dbReference type="AlphaFoldDB" id="A0A1Y1ZTV4"/>
<feature type="region of interest" description="Disordered" evidence="1">
    <location>
        <begin position="87"/>
        <end position="110"/>
    </location>
</feature>
<feature type="compositionally biased region" description="Acidic residues" evidence="1">
    <location>
        <begin position="87"/>
        <end position="109"/>
    </location>
</feature>
<feature type="domain" description="DUF4139" evidence="2">
    <location>
        <begin position="305"/>
        <end position="800"/>
    </location>
</feature>
<evidence type="ECO:0000313" key="4">
    <source>
        <dbReference type="EMBL" id="ORY13689.1"/>
    </source>
</evidence>
<dbReference type="EMBL" id="MCFA01000039">
    <property type="protein sequence ID" value="ORY13689.1"/>
    <property type="molecule type" value="Genomic_DNA"/>
</dbReference>
<organism evidence="4 5">
    <name type="scientific">Clohesyomyces aquaticus</name>
    <dbReference type="NCBI Taxonomy" id="1231657"/>
    <lineage>
        <taxon>Eukaryota</taxon>
        <taxon>Fungi</taxon>
        <taxon>Dikarya</taxon>
        <taxon>Ascomycota</taxon>
        <taxon>Pezizomycotina</taxon>
        <taxon>Dothideomycetes</taxon>
        <taxon>Pleosporomycetidae</taxon>
        <taxon>Pleosporales</taxon>
        <taxon>Lindgomycetaceae</taxon>
        <taxon>Clohesyomyces</taxon>
    </lineage>
</organism>
<dbReference type="InterPro" id="IPR011935">
    <property type="entry name" value="CHP02231"/>
</dbReference>
<evidence type="ECO:0000313" key="5">
    <source>
        <dbReference type="Proteomes" id="UP000193144"/>
    </source>
</evidence>
<dbReference type="Pfam" id="PF13600">
    <property type="entry name" value="DUF4140"/>
    <property type="match status" value="1"/>
</dbReference>
<dbReference type="PANTHER" id="PTHR31005">
    <property type="entry name" value="DUF4139 DOMAIN-CONTAINING PROTEIN"/>
    <property type="match status" value="1"/>
</dbReference>
<dbReference type="PANTHER" id="PTHR31005:SF8">
    <property type="entry name" value="DUF4139 DOMAIN-CONTAINING PROTEIN"/>
    <property type="match status" value="1"/>
</dbReference>
<evidence type="ECO:0008006" key="6">
    <source>
        <dbReference type="Google" id="ProtNLM"/>
    </source>
</evidence>
<feature type="region of interest" description="Disordered" evidence="1">
    <location>
        <begin position="188"/>
        <end position="233"/>
    </location>
</feature>